<keyword evidence="1" id="KW-0812">Transmembrane</keyword>
<evidence type="ECO:0000256" key="1">
    <source>
        <dbReference type="SAM" id="Phobius"/>
    </source>
</evidence>
<evidence type="ECO:0000313" key="3">
    <source>
        <dbReference type="Proteomes" id="UP001307760"/>
    </source>
</evidence>
<dbReference type="RefSeq" id="WP_158744977.1">
    <property type="nucleotide sequence ID" value="NZ_JAZBJP010000020.1"/>
</dbReference>
<feature type="transmembrane region" description="Helical" evidence="1">
    <location>
        <begin position="6"/>
        <end position="28"/>
    </location>
</feature>
<organism evidence="2 3">
    <name type="scientific">Streptomyces bugieae</name>
    <dbReference type="NCBI Taxonomy" id="3098223"/>
    <lineage>
        <taxon>Bacteria</taxon>
        <taxon>Bacillati</taxon>
        <taxon>Actinomycetota</taxon>
        <taxon>Actinomycetes</taxon>
        <taxon>Kitasatosporales</taxon>
        <taxon>Streptomycetaceae</taxon>
        <taxon>Streptomyces</taxon>
    </lineage>
</organism>
<accession>A0ABU7NWK1</accession>
<comment type="caution">
    <text evidence="2">The sequence shown here is derived from an EMBL/GenBank/DDBJ whole genome shotgun (WGS) entry which is preliminary data.</text>
</comment>
<name>A0ABU7NWK1_9ACTN</name>
<dbReference type="Proteomes" id="UP001307760">
    <property type="component" value="Unassembled WGS sequence"/>
</dbReference>
<reference evidence="2 3" key="1">
    <citation type="submission" date="2023-12" db="EMBL/GenBank/DDBJ databases">
        <title>30 novel species of actinomycetes from the DSMZ collection.</title>
        <authorList>
            <person name="Nouioui I."/>
        </authorList>
    </citation>
    <scope>NUCLEOTIDE SEQUENCE [LARGE SCALE GENOMIC DNA]</scope>
    <source>
        <strain evidence="2 3">DSM 41528</strain>
    </source>
</reference>
<dbReference type="EMBL" id="JAZBJP010000020">
    <property type="protein sequence ID" value="MEE4422760.1"/>
    <property type="molecule type" value="Genomic_DNA"/>
</dbReference>
<sequence>MHGGLPFIGISTIVYGVIGLTGVVITAIRTKGGARHAHHHRHRSCS</sequence>
<keyword evidence="1" id="KW-0472">Membrane</keyword>
<keyword evidence="1" id="KW-1133">Transmembrane helix</keyword>
<gene>
    <name evidence="2" type="ORF">V2J85_25925</name>
</gene>
<proteinExistence type="predicted"/>
<protein>
    <submittedName>
        <fullName evidence="2">Uncharacterized protein</fullName>
    </submittedName>
</protein>
<keyword evidence="3" id="KW-1185">Reference proteome</keyword>
<evidence type="ECO:0000313" key="2">
    <source>
        <dbReference type="EMBL" id="MEE4422760.1"/>
    </source>
</evidence>